<name>A0ABT0YNE8_9BURK</name>
<evidence type="ECO:0000313" key="11">
    <source>
        <dbReference type="EMBL" id="MCM5679413.1"/>
    </source>
</evidence>
<evidence type="ECO:0000259" key="10">
    <source>
        <dbReference type="Pfam" id="PF04316"/>
    </source>
</evidence>
<evidence type="ECO:0000256" key="6">
    <source>
        <dbReference type="ARBA" id="ARBA00023163"/>
    </source>
</evidence>
<dbReference type="InterPro" id="IPR035890">
    <property type="entry name" value="Anti-sigma-28_factor_FlgM_sf"/>
</dbReference>
<feature type="domain" description="Anti-sigma-28 factor FlgM C-terminal" evidence="10">
    <location>
        <begin position="45"/>
        <end position="91"/>
    </location>
</feature>
<reference evidence="11" key="1">
    <citation type="submission" date="2022-05" db="EMBL/GenBank/DDBJ databases">
        <title>Schlegelella sp. nov., isolated from mangrove soil.</title>
        <authorList>
            <person name="Liu Y."/>
            <person name="Ge X."/>
            <person name="Liu W."/>
        </authorList>
    </citation>
    <scope>NUCLEOTIDE SEQUENCE</scope>
    <source>
        <strain evidence="11">S2-27</strain>
    </source>
</reference>
<evidence type="ECO:0000256" key="4">
    <source>
        <dbReference type="ARBA" id="ARBA00022795"/>
    </source>
</evidence>
<keyword evidence="4" id="KW-1005">Bacterial flagellum biogenesis</keyword>
<organism evidence="11 12">
    <name type="scientific">Caldimonas mangrovi</name>
    <dbReference type="NCBI Taxonomy" id="2944811"/>
    <lineage>
        <taxon>Bacteria</taxon>
        <taxon>Pseudomonadati</taxon>
        <taxon>Pseudomonadota</taxon>
        <taxon>Betaproteobacteria</taxon>
        <taxon>Burkholderiales</taxon>
        <taxon>Sphaerotilaceae</taxon>
        <taxon>Caldimonas</taxon>
    </lineage>
</organism>
<comment type="similarity">
    <text evidence="1">Belongs to the FlgM family.</text>
</comment>
<feature type="region of interest" description="Disordered" evidence="9">
    <location>
        <begin position="1"/>
        <end position="44"/>
    </location>
</feature>
<dbReference type="Proteomes" id="UP001165541">
    <property type="component" value="Unassembled WGS sequence"/>
</dbReference>
<sequence length="104" mass="10389">MKIGNPIEKPAVNGGSGAASRPGVGEAGGTAKPAATGGPANESATVQLSSTAASLMSGTPDFDAEKVNQVRQSIADGSFKINAEAIADKLIANARELLDRSNSH</sequence>
<dbReference type="SUPFAM" id="SSF101498">
    <property type="entry name" value="Anti-sigma factor FlgM"/>
    <property type="match status" value="1"/>
</dbReference>
<evidence type="ECO:0000256" key="5">
    <source>
        <dbReference type="ARBA" id="ARBA00023015"/>
    </source>
</evidence>
<dbReference type="Pfam" id="PF04316">
    <property type="entry name" value="FlgM"/>
    <property type="match status" value="1"/>
</dbReference>
<keyword evidence="12" id="KW-1185">Reference proteome</keyword>
<evidence type="ECO:0000256" key="3">
    <source>
        <dbReference type="ARBA" id="ARBA00022491"/>
    </source>
</evidence>
<proteinExistence type="inferred from homology"/>
<evidence type="ECO:0000256" key="8">
    <source>
        <dbReference type="ARBA" id="ARBA00030117"/>
    </source>
</evidence>
<keyword evidence="11" id="KW-0282">Flagellum</keyword>
<comment type="caution">
    <text evidence="11">The sequence shown here is derived from an EMBL/GenBank/DDBJ whole genome shotgun (WGS) entry which is preliminary data.</text>
</comment>
<keyword evidence="11" id="KW-0969">Cilium</keyword>
<dbReference type="InterPro" id="IPR007412">
    <property type="entry name" value="FlgM"/>
</dbReference>
<dbReference type="NCBIfam" id="TIGR03824">
    <property type="entry name" value="FlgM_jcvi"/>
    <property type="match status" value="1"/>
</dbReference>
<evidence type="ECO:0000256" key="1">
    <source>
        <dbReference type="ARBA" id="ARBA00005322"/>
    </source>
</evidence>
<evidence type="ECO:0000313" key="12">
    <source>
        <dbReference type="Proteomes" id="UP001165541"/>
    </source>
</evidence>
<gene>
    <name evidence="11" type="primary">flgM</name>
    <name evidence="11" type="ORF">M8A51_07700</name>
</gene>
<keyword evidence="3" id="KW-0678">Repressor</keyword>
<keyword evidence="5" id="KW-0805">Transcription regulation</keyword>
<dbReference type="InterPro" id="IPR031316">
    <property type="entry name" value="FlgM_C"/>
</dbReference>
<evidence type="ECO:0000256" key="9">
    <source>
        <dbReference type="SAM" id="MobiDB-lite"/>
    </source>
</evidence>
<evidence type="ECO:0000256" key="7">
    <source>
        <dbReference type="ARBA" id="ARBA00024739"/>
    </source>
</evidence>
<evidence type="ECO:0000256" key="2">
    <source>
        <dbReference type="ARBA" id="ARBA00017823"/>
    </source>
</evidence>
<comment type="function">
    <text evidence="7">Responsible for the coupling of flagellin expression to flagellar assembly by preventing expression of the flagellin genes when a component of the middle class of proteins is defective. It negatively regulates flagellar genes by inhibiting the activity of FliA by directly binding to FliA.</text>
</comment>
<feature type="compositionally biased region" description="Low complexity" evidence="9">
    <location>
        <begin position="29"/>
        <end position="40"/>
    </location>
</feature>
<keyword evidence="11" id="KW-0966">Cell projection</keyword>
<accession>A0ABT0YNE8</accession>
<dbReference type="RefSeq" id="WP_251777624.1">
    <property type="nucleotide sequence ID" value="NZ_JAMKFE010000004.1"/>
</dbReference>
<dbReference type="EMBL" id="JAMKFE010000004">
    <property type="protein sequence ID" value="MCM5679413.1"/>
    <property type="molecule type" value="Genomic_DNA"/>
</dbReference>
<keyword evidence="6" id="KW-0804">Transcription</keyword>
<protein>
    <recommendedName>
        <fullName evidence="2">Negative regulator of flagellin synthesis</fullName>
    </recommendedName>
    <alternativeName>
        <fullName evidence="8">Anti-sigma-28 factor</fullName>
    </alternativeName>
</protein>